<organism evidence="2 3">
    <name type="scientific">Nelumbo nucifera</name>
    <name type="common">Sacred lotus</name>
    <dbReference type="NCBI Taxonomy" id="4432"/>
    <lineage>
        <taxon>Eukaryota</taxon>
        <taxon>Viridiplantae</taxon>
        <taxon>Streptophyta</taxon>
        <taxon>Embryophyta</taxon>
        <taxon>Tracheophyta</taxon>
        <taxon>Spermatophyta</taxon>
        <taxon>Magnoliopsida</taxon>
        <taxon>Proteales</taxon>
        <taxon>Nelumbonaceae</taxon>
        <taxon>Nelumbo</taxon>
    </lineage>
</organism>
<dbReference type="EMBL" id="DUZY01000001">
    <property type="protein sequence ID" value="DAD25350.1"/>
    <property type="molecule type" value="Genomic_DNA"/>
</dbReference>
<sequence length="77" mass="8675">MGSNAISNLIPAHRKHHNRLKLLGRFCEEDKKTQYIPTKRGRYICSQTESSRITNMTSDNGDMVADGLSRQGAEPQN</sequence>
<dbReference type="Proteomes" id="UP000607653">
    <property type="component" value="Unassembled WGS sequence"/>
</dbReference>
<name>A0A822XYA8_NELNU</name>
<comment type="caution">
    <text evidence="2">The sequence shown here is derived from an EMBL/GenBank/DDBJ whole genome shotgun (WGS) entry which is preliminary data.</text>
</comment>
<accession>A0A822XYA8</accession>
<evidence type="ECO:0000256" key="1">
    <source>
        <dbReference type="SAM" id="MobiDB-lite"/>
    </source>
</evidence>
<feature type="region of interest" description="Disordered" evidence="1">
    <location>
        <begin position="53"/>
        <end position="77"/>
    </location>
</feature>
<evidence type="ECO:0000313" key="2">
    <source>
        <dbReference type="EMBL" id="DAD25350.1"/>
    </source>
</evidence>
<reference evidence="2 3" key="1">
    <citation type="journal article" date="2020" name="Mol. Biol. Evol.">
        <title>Distinct Expression and Methylation Patterns for Genes with Different Fates following a Single Whole-Genome Duplication in Flowering Plants.</title>
        <authorList>
            <person name="Shi T."/>
            <person name="Rahmani R.S."/>
            <person name="Gugger P.F."/>
            <person name="Wang M."/>
            <person name="Li H."/>
            <person name="Zhang Y."/>
            <person name="Li Z."/>
            <person name="Wang Q."/>
            <person name="Van de Peer Y."/>
            <person name="Marchal K."/>
            <person name="Chen J."/>
        </authorList>
    </citation>
    <scope>NUCLEOTIDE SEQUENCE [LARGE SCALE GENOMIC DNA]</scope>
    <source>
        <tissue evidence="2">Leaf</tissue>
    </source>
</reference>
<evidence type="ECO:0000313" key="3">
    <source>
        <dbReference type="Proteomes" id="UP000607653"/>
    </source>
</evidence>
<proteinExistence type="predicted"/>
<gene>
    <name evidence="2" type="ORF">HUJ06_026814</name>
</gene>
<keyword evidence="3" id="KW-1185">Reference proteome</keyword>
<protein>
    <submittedName>
        <fullName evidence="2">Uncharacterized protein</fullName>
    </submittedName>
</protein>
<dbReference type="AlphaFoldDB" id="A0A822XYA8"/>